<dbReference type="PROSITE" id="PS52004">
    <property type="entry name" value="KS3_2"/>
    <property type="match status" value="1"/>
</dbReference>
<dbReference type="Pfam" id="PF00698">
    <property type="entry name" value="Acyl_transf_1"/>
    <property type="match status" value="1"/>
</dbReference>
<dbReference type="Proteomes" id="UP000248349">
    <property type="component" value="Unassembled WGS sequence"/>
</dbReference>
<evidence type="ECO:0000256" key="5">
    <source>
        <dbReference type="ARBA" id="ARBA00023268"/>
    </source>
</evidence>
<name>A0A318ZA19_9EURO</name>
<keyword evidence="1" id="KW-0596">Phosphopantetheine</keyword>
<evidence type="ECO:0000256" key="4">
    <source>
        <dbReference type="ARBA" id="ARBA00022857"/>
    </source>
</evidence>
<dbReference type="Pfam" id="PF08659">
    <property type="entry name" value="KR"/>
    <property type="match status" value="1"/>
</dbReference>
<dbReference type="Gene3D" id="3.90.180.10">
    <property type="entry name" value="Medium-chain alcohol dehydrogenases, catalytic domain"/>
    <property type="match status" value="1"/>
</dbReference>
<keyword evidence="5" id="KW-0511">Multifunctional enzyme</keyword>
<reference evidence="11 12" key="1">
    <citation type="submission" date="2016-12" db="EMBL/GenBank/DDBJ databases">
        <title>The genomes of Aspergillus section Nigri reveals drivers in fungal speciation.</title>
        <authorList>
            <consortium name="DOE Joint Genome Institute"/>
            <person name="Vesth T.C."/>
            <person name="Nybo J."/>
            <person name="Theobald S."/>
            <person name="Brandl J."/>
            <person name="Frisvad J.C."/>
            <person name="Nielsen K.F."/>
            <person name="Lyhne E.K."/>
            <person name="Kogle M.E."/>
            <person name="Kuo A."/>
            <person name="Riley R."/>
            <person name="Clum A."/>
            <person name="Nolan M."/>
            <person name="Lipzen A."/>
            <person name="Salamov A."/>
            <person name="Henrissat B."/>
            <person name="Wiebenga A."/>
            <person name="De Vries R.P."/>
            <person name="Grigoriev I.V."/>
            <person name="Mortensen U.H."/>
            <person name="Andersen M.R."/>
            <person name="Baker S.E."/>
        </authorList>
    </citation>
    <scope>NUCLEOTIDE SEQUENCE [LARGE SCALE GENOMIC DNA]</scope>
    <source>
        <strain evidence="11 12">JOP 1030-1</strain>
    </source>
</reference>
<dbReference type="GO" id="GO:0006633">
    <property type="term" value="P:fatty acid biosynthetic process"/>
    <property type="evidence" value="ECO:0007669"/>
    <property type="project" value="TreeGrafter"/>
</dbReference>
<dbReference type="Pfam" id="PF14765">
    <property type="entry name" value="PS-DH"/>
    <property type="match status" value="1"/>
</dbReference>
<dbReference type="InterPro" id="IPR014043">
    <property type="entry name" value="Acyl_transferase_dom"/>
</dbReference>
<dbReference type="GO" id="GO:1901336">
    <property type="term" value="P:lactone biosynthetic process"/>
    <property type="evidence" value="ECO:0007669"/>
    <property type="project" value="UniProtKB-ARBA"/>
</dbReference>
<dbReference type="PROSITE" id="PS50075">
    <property type="entry name" value="CARRIER"/>
    <property type="match status" value="1"/>
</dbReference>
<dbReference type="SUPFAM" id="SSF55048">
    <property type="entry name" value="Probable ACP-binding domain of malonyl-CoA ACP transacylase"/>
    <property type="match status" value="1"/>
</dbReference>
<dbReference type="SUPFAM" id="SSF53901">
    <property type="entry name" value="Thiolase-like"/>
    <property type="match status" value="1"/>
</dbReference>
<dbReference type="GO" id="GO:0031177">
    <property type="term" value="F:phosphopantetheine binding"/>
    <property type="evidence" value="ECO:0007669"/>
    <property type="project" value="InterPro"/>
</dbReference>
<dbReference type="SMART" id="SM00827">
    <property type="entry name" value="PKS_AT"/>
    <property type="match status" value="1"/>
</dbReference>
<dbReference type="InterPro" id="IPR020841">
    <property type="entry name" value="PKS_Beta-ketoAc_synthase_dom"/>
</dbReference>
<organism evidence="11 12">
    <name type="scientific">Aspergillus saccharolyticus JOP 1030-1</name>
    <dbReference type="NCBI Taxonomy" id="1450539"/>
    <lineage>
        <taxon>Eukaryota</taxon>
        <taxon>Fungi</taxon>
        <taxon>Dikarya</taxon>
        <taxon>Ascomycota</taxon>
        <taxon>Pezizomycotina</taxon>
        <taxon>Eurotiomycetes</taxon>
        <taxon>Eurotiomycetidae</taxon>
        <taxon>Eurotiales</taxon>
        <taxon>Aspergillaceae</taxon>
        <taxon>Aspergillus</taxon>
        <taxon>Aspergillus subgen. Circumdati</taxon>
    </lineage>
</organism>
<dbReference type="InterPro" id="IPR029063">
    <property type="entry name" value="SAM-dependent_MTases_sf"/>
</dbReference>
<dbReference type="EMBL" id="KZ821239">
    <property type="protein sequence ID" value="PYH44099.1"/>
    <property type="molecule type" value="Genomic_DNA"/>
</dbReference>
<dbReference type="FunFam" id="3.40.50.720:FF:000209">
    <property type="entry name" value="Polyketide synthase Pks12"/>
    <property type="match status" value="1"/>
</dbReference>
<feature type="domain" description="Carrier" evidence="8">
    <location>
        <begin position="2134"/>
        <end position="2214"/>
    </location>
</feature>
<feature type="domain" description="PKS/mFAS DH" evidence="10">
    <location>
        <begin position="768"/>
        <end position="1086"/>
    </location>
</feature>
<dbReference type="InterPro" id="IPR050091">
    <property type="entry name" value="PKS_NRPS_Biosynth_Enz"/>
</dbReference>
<dbReference type="Gene3D" id="3.40.47.10">
    <property type="match status" value="1"/>
</dbReference>
<dbReference type="InterPro" id="IPR036736">
    <property type="entry name" value="ACP-like_sf"/>
</dbReference>
<dbReference type="Pfam" id="PF21089">
    <property type="entry name" value="PKS_DH_N"/>
    <property type="match status" value="1"/>
</dbReference>
<protein>
    <submittedName>
        <fullName evidence="11">Putative polyketide synthase</fullName>
    </submittedName>
</protein>
<dbReference type="InterPro" id="IPR014031">
    <property type="entry name" value="Ketoacyl_synth_C"/>
</dbReference>
<keyword evidence="4" id="KW-0521">NADP</keyword>
<dbReference type="RefSeq" id="XP_025430081.1">
    <property type="nucleotide sequence ID" value="XM_025571958.1"/>
</dbReference>
<accession>A0A318ZA19</accession>
<dbReference type="SMART" id="SM00826">
    <property type="entry name" value="PKS_DH"/>
    <property type="match status" value="1"/>
</dbReference>
<dbReference type="InterPro" id="IPR009081">
    <property type="entry name" value="PP-bd_ACP"/>
</dbReference>
<evidence type="ECO:0000313" key="11">
    <source>
        <dbReference type="EMBL" id="PYH44099.1"/>
    </source>
</evidence>
<dbReference type="Gene3D" id="3.40.366.10">
    <property type="entry name" value="Malonyl-Coenzyme A Acyl Carrier Protein, domain 2"/>
    <property type="match status" value="1"/>
</dbReference>
<dbReference type="SUPFAM" id="SSF50129">
    <property type="entry name" value="GroES-like"/>
    <property type="match status" value="1"/>
</dbReference>
<dbReference type="SUPFAM" id="SSF53335">
    <property type="entry name" value="S-adenosyl-L-methionine-dependent methyltransferases"/>
    <property type="match status" value="1"/>
</dbReference>
<dbReference type="CDD" id="cd00833">
    <property type="entry name" value="PKS"/>
    <property type="match status" value="1"/>
</dbReference>
<dbReference type="Pfam" id="PF13602">
    <property type="entry name" value="ADH_zinc_N_2"/>
    <property type="match status" value="1"/>
</dbReference>
<evidence type="ECO:0000256" key="2">
    <source>
        <dbReference type="ARBA" id="ARBA00022553"/>
    </source>
</evidence>
<dbReference type="InterPro" id="IPR013968">
    <property type="entry name" value="PKS_KR"/>
</dbReference>
<dbReference type="SMART" id="SM00822">
    <property type="entry name" value="PKS_KR"/>
    <property type="match status" value="1"/>
</dbReference>
<evidence type="ECO:0000256" key="1">
    <source>
        <dbReference type="ARBA" id="ARBA00022450"/>
    </source>
</evidence>
<proteinExistence type="predicted"/>
<dbReference type="PANTHER" id="PTHR43775">
    <property type="entry name" value="FATTY ACID SYNTHASE"/>
    <property type="match status" value="1"/>
</dbReference>
<dbReference type="Pfam" id="PF23114">
    <property type="entry name" value="NAD-bd_HRPKS_sdrA"/>
    <property type="match status" value="1"/>
</dbReference>
<dbReference type="Gene3D" id="3.10.129.110">
    <property type="entry name" value="Polyketide synthase dehydratase"/>
    <property type="match status" value="1"/>
</dbReference>
<dbReference type="InterPro" id="IPR020806">
    <property type="entry name" value="PKS_PP-bd"/>
</dbReference>
<sequence>MQSIVAGANVIISPDNIHTLTNLNMLSPDGQCYSFDHRGNGYSRSEGVGVLVLKRVSDAIRDNDTIRGIIRSTGCNQDGHTPSITLPSSEMQTRLIRDTYAKAGLSMEPTRFFEAHGTGTSVGDPGEAKALGAAFRHVRTTQDPLWVGAIKSNIGHMEGSSGVGGVIKAMLVLEKGLIPPNANFEKVNPKIDTDYLRIRFPMEIMPWPTPGLRRASVNSFGNAGTNSHTVLDDVYHYLEARGLRARHLTVRDPPAQVDENPNCQTVLPSATMAAPEAPTRPKLLLLSANDEKGVPRQAQAYVDHFRKHKDPLSPRYLDHLAYTLCFRRSALPWTSFAVVDSLDDLQKLDQLISPAIKSIANPSLGFVFAGQGAQWAGMGRELVSFPAFQESLQRSEKILRRLGCPWSLHEAIWQPNEKSRLDDPERAQPCCTALQIALVDLLRSLNVSPAVVVGHSSGEIAAAYCCGALSADSALKVAYHRGEVCRVLTGPDAPGPRGAMMSVGLSAQDIGPYLAEASVGFAAPGLTVACINSPRNVTVSGDVEQLGALQTILDARQIFARKLAVPVAYHSPHMRRVADLYRHAIRKLLPGAQRLPAIAMISSVTGTRISPDELLDPAYWERNMTSPVRFADAIDTLVAAAAHRVRRKLDLSHRNHFRVDMIVEVSPHAALQRPVRDILQASRAAAHIRYAALLTKGTDGVASTLAALGAVKCLGAPLDLAQTNTLHADLDSYMALPDLPSYVFDHSQRYWDESRLCANYRLGGHPKLDLLGKPVVDWNPLEPRWRHFLRASELPWIEDHSVNGVLIYPGAGMLVMALEAAHQLTAGDDTVTALELSDVAFPKPILISREAEGVELQLGLRLARDSQSVLSQRAEFRLFANHHGEWTECCHGFVQTRHCAVATDRARNRGGSTAELATCRSLAAEMDRTCASELDIKQFYTTITRSGVELGPAFQRVRTAFTDRATHRVRGTLAPYAWPESEFPQPHLIHPTSLDGVLHLGFACFGDTQEDAGLKTRIPTHLRRLVVDRAGVSAPEMKEVEEYVYRAMEDRRGAEYSAFVLDPTKETVLVQFEDLRLTTVAASEGKAAEQGQGLHTAFHVEYRPEVELLGAGEMRRYCAAGGDGQLQRYLDMLAHKNGGLRFVELDPGDAGLTRLVLECLSVRDHLGAVLWPRYSSYHLCAPSEDVLARRKEELAAFAQLTWAVLDPAKSPVKQGLEAGGFDVVVASTSWDVSHLRSLLSPDGRLILVESEDSEGSETLFEQQDGFYPGFTLQADERRVHVHQLASSITQGASGRDIFIVREGNSSRQTHLTTALKEYWKQQGIPNVTEGDLQEATQIPVSADTVFVILLELDDPITRTLTPDRFSPFQTLCATASHIIWPTFAGGSAWTKPAFADVHGLTRVLRSEYPALTITVIDFDADETLIPSQLEKLTRLLFARHINSDPRIIDSEYREQDGILHIPRVTPATHTTHQLAQRSSPRTTRLRALSASPPLSLHISSIGILDTLAFIEDTASPTTPLAADEIEIATRAIGLNLVDTLTALGHLPDGPLGQECAGIVTRTGPAVTQVQVGDRVALATEHGSFKTPFARGRVAVRIPDGISFTTASAIPAQASTAWTAIHRLAHLQPEESILIHCVAGGTGQIAVQLARLLGATVYATVGSAEKKQLLMDQYQLPESHIFSSRDTAFAAGIMRATNDRGVDVVLNCLTGEGLLASWKCVAAYGRFVELARTNILDNAALPMYAFRKNVTFSALDAVAWRAERAGVACRDLERVMELVGEGLVQPAWPLQVRDIGEVNEVFREVQLGDAVGKFVFEVRKESKVQATCDTRPSFYFEPNATFVIAGGLGGIGRATARWLVERGARNLILLSRFGPRTEEGRLLVQELQNQGVRVETPACDITDKTRMQEVFRGLAARMPPIQGAFQMSIIARDSLFDTLTHPDWQVAVDCKTTGTWNLHAVLPRGMDFFIILASASGLAGIKGQANYNAGNTFEDAFARWRVAQGEKTTALDLGAMVDDGILNEDPNLLSKVLAYGSLEGITRSEFYGILDYYCDPARDLGAPHEAQVAIGLGVGGSGLLGSVDHAKNPLLQPLMLAAERKATASVGAGGDVGAGAGAMSRQRNRERLGAATSMEQAAEVVMQATIYQLGKSLVAMQDAGAIDRDRPLQMYGVDSLLAIELRNWIVKEFSADVAVFETQGASTLRTLSMLVAGRTGIKHEY</sequence>
<keyword evidence="6" id="KW-0012">Acyltransferase</keyword>
<dbReference type="CDD" id="cd05195">
    <property type="entry name" value="enoyl_red"/>
    <property type="match status" value="1"/>
</dbReference>
<dbReference type="InterPro" id="IPR011032">
    <property type="entry name" value="GroES-like_sf"/>
</dbReference>
<dbReference type="Gene3D" id="3.40.50.150">
    <property type="entry name" value="Vaccinia Virus protein VP39"/>
    <property type="match status" value="1"/>
</dbReference>
<dbReference type="SUPFAM" id="SSF47336">
    <property type="entry name" value="ACP-like"/>
    <property type="match status" value="1"/>
</dbReference>
<dbReference type="InterPro" id="IPR013154">
    <property type="entry name" value="ADH-like_N"/>
</dbReference>
<dbReference type="PROSITE" id="PS00012">
    <property type="entry name" value="PHOSPHOPANTETHEINE"/>
    <property type="match status" value="1"/>
</dbReference>
<dbReference type="Pfam" id="PF23297">
    <property type="entry name" value="ACP_SdgA_C"/>
    <property type="match status" value="1"/>
</dbReference>
<dbReference type="InterPro" id="IPR042104">
    <property type="entry name" value="PKS_dehydratase_sf"/>
</dbReference>
<keyword evidence="3" id="KW-0808">Transferase</keyword>
<evidence type="ECO:0000259" key="10">
    <source>
        <dbReference type="PROSITE" id="PS52019"/>
    </source>
</evidence>
<dbReference type="InterPro" id="IPR006162">
    <property type="entry name" value="Ppantetheine_attach_site"/>
</dbReference>
<dbReference type="Gene3D" id="3.40.50.720">
    <property type="entry name" value="NAD(P)-binding Rossmann-like Domain"/>
    <property type="match status" value="2"/>
</dbReference>
<dbReference type="SMART" id="SM00825">
    <property type="entry name" value="PKS_KS"/>
    <property type="match status" value="1"/>
</dbReference>
<dbReference type="InterPro" id="IPR057326">
    <property type="entry name" value="KR_dom"/>
</dbReference>
<dbReference type="InterPro" id="IPR016036">
    <property type="entry name" value="Malonyl_transacylase_ACP-bd"/>
</dbReference>
<dbReference type="GO" id="GO:0016491">
    <property type="term" value="F:oxidoreductase activity"/>
    <property type="evidence" value="ECO:0007669"/>
    <property type="project" value="InterPro"/>
</dbReference>
<dbReference type="SUPFAM" id="SSF52151">
    <property type="entry name" value="FabD/lysophospholipase-like"/>
    <property type="match status" value="1"/>
</dbReference>
<dbReference type="STRING" id="1450539.A0A318ZA19"/>
<gene>
    <name evidence="11" type="ORF">BP01DRAFT_299613</name>
</gene>
<dbReference type="InterPro" id="IPR020843">
    <property type="entry name" value="ER"/>
</dbReference>
<dbReference type="InterPro" id="IPR014030">
    <property type="entry name" value="Ketoacyl_synth_N"/>
</dbReference>
<dbReference type="Pfam" id="PF02801">
    <property type="entry name" value="Ketoacyl-synt_C"/>
    <property type="match status" value="1"/>
</dbReference>
<feature type="active site" description="Proton acceptor; for dehydratase activity" evidence="7">
    <location>
        <position position="800"/>
    </location>
</feature>
<evidence type="ECO:0000256" key="7">
    <source>
        <dbReference type="PROSITE-ProRule" id="PRU01363"/>
    </source>
</evidence>
<dbReference type="SMART" id="SM00823">
    <property type="entry name" value="PKS_PP"/>
    <property type="match status" value="1"/>
</dbReference>
<feature type="domain" description="Ketosynthase family 3 (KS3)" evidence="9">
    <location>
        <begin position="1"/>
        <end position="233"/>
    </location>
</feature>
<dbReference type="InterPro" id="IPR049552">
    <property type="entry name" value="PKS_DH_N"/>
</dbReference>
<dbReference type="InterPro" id="IPR056501">
    <property type="entry name" value="NAD-bd_HRPKS_sdrA"/>
</dbReference>
<keyword evidence="12" id="KW-1185">Reference proteome</keyword>
<feature type="region of interest" description="N-terminal hotdog fold" evidence="7">
    <location>
        <begin position="768"/>
        <end position="901"/>
    </location>
</feature>
<dbReference type="SUPFAM" id="SSF51735">
    <property type="entry name" value="NAD(P)-binding Rossmann-fold domains"/>
    <property type="match status" value="2"/>
</dbReference>
<dbReference type="InterPro" id="IPR020807">
    <property type="entry name" value="PKS_DH"/>
</dbReference>
<evidence type="ECO:0000313" key="12">
    <source>
        <dbReference type="Proteomes" id="UP000248349"/>
    </source>
</evidence>
<dbReference type="GeneID" id="37073186"/>
<dbReference type="InterPro" id="IPR016039">
    <property type="entry name" value="Thiolase-like"/>
</dbReference>
<feature type="region of interest" description="C-terminal hotdog fold" evidence="7">
    <location>
        <begin position="931"/>
        <end position="1086"/>
    </location>
</feature>
<dbReference type="OrthoDB" id="329835at2759"/>
<evidence type="ECO:0000256" key="6">
    <source>
        <dbReference type="ARBA" id="ARBA00023315"/>
    </source>
</evidence>
<dbReference type="InterPro" id="IPR001227">
    <property type="entry name" value="Ac_transferase_dom_sf"/>
</dbReference>
<dbReference type="GO" id="GO:0004312">
    <property type="term" value="F:fatty acid synthase activity"/>
    <property type="evidence" value="ECO:0007669"/>
    <property type="project" value="TreeGrafter"/>
</dbReference>
<feature type="active site" description="Proton donor; for dehydratase activity" evidence="7">
    <location>
        <position position="995"/>
    </location>
</feature>
<dbReference type="InterPro" id="IPR049900">
    <property type="entry name" value="PKS_mFAS_DH"/>
</dbReference>
<evidence type="ECO:0000256" key="3">
    <source>
        <dbReference type="ARBA" id="ARBA00022679"/>
    </source>
</evidence>
<dbReference type="Pfam" id="PF08240">
    <property type="entry name" value="ADH_N"/>
    <property type="match status" value="1"/>
</dbReference>
<evidence type="ECO:0000259" key="8">
    <source>
        <dbReference type="PROSITE" id="PS50075"/>
    </source>
</evidence>
<dbReference type="InterPro" id="IPR016035">
    <property type="entry name" value="Acyl_Trfase/lysoPLipase"/>
</dbReference>
<dbReference type="InterPro" id="IPR036291">
    <property type="entry name" value="NAD(P)-bd_dom_sf"/>
</dbReference>
<dbReference type="SMART" id="SM00829">
    <property type="entry name" value="PKS_ER"/>
    <property type="match status" value="1"/>
</dbReference>
<dbReference type="GO" id="GO:0030639">
    <property type="term" value="P:polyketide biosynthetic process"/>
    <property type="evidence" value="ECO:0007669"/>
    <property type="project" value="UniProtKB-ARBA"/>
</dbReference>
<evidence type="ECO:0000259" key="9">
    <source>
        <dbReference type="PROSITE" id="PS52004"/>
    </source>
</evidence>
<dbReference type="Pfam" id="PF00109">
    <property type="entry name" value="ketoacyl-synt"/>
    <property type="match status" value="1"/>
</dbReference>
<dbReference type="Gene3D" id="1.10.1200.10">
    <property type="entry name" value="ACP-like"/>
    <property type="match status" value="1"/>
</dbReference>
<dbReference type="PROSITE" id="PS52019">
    <property type="entry name" value="PKS_MFAS_DH"/>
    <property type="match status" value="1"/>
</dbReference>
<dbReference type="InterPro" id="IPR049551">
    <property type="entry name" value="PKS_DH_C"/>
</dbReference>
<keyword evidence="2" id="KW-0597">Phosphoprotein</keyword>
<dbReference type="PANTHER" id="PTHR43775:SF29">
    <property type="entry name" value="ASPERFURANONE POLYKETIDE SYNTHASE AFOG-RELATED"/>
    <property type="match status" value="1"/>
</dbReference>